<protein>
    <submittedName>
        <fullName evidence="1">Uncharacterized protein</fullName>
    </submittedName>
</protein>
<evidence type="ECO:0000313" key="1">
    <source>
        <dbReference type="EMBL" id="KAL3402850.1"/>
    </source>
</evidence>
<organism evidence="1 2">
    <name type="scientific">Trichogramma kaykai</name>
    <dbReference type="NCBI Taxonomy" id="54128"/>
    <lineage>
        <taxon>Eukaryota</taxon>
        <taxon>Metazoa</taxon>
        <taxon>Ecdysozoa</taxon>
        <taxon>Arthropoda</taxon>
        <taxon>Hexapoda</taxon>
        <taxon>Insecta</taxon>
        <taxon>Pterygota</taxon>
        <taxon>Neoptera</taxon>
        <taxon>Endopterygota</taxon>
        <taxon>Hymenoptera</taxon>
        <taxon>Apocrita</taxon>
        <taxon>Proctotrupomorpha</taxon>
        <taxon>Chalcidoidea</taxon>
        <taxon>Trichogrammatidae</taxon>
        <taxon>Trichogramma</taxon>
    </lineage>
</organism>
<sequence>MVHILLENGTNSNFTNELDTHNAHNPFLRQVFREELLPSSRRAADRPETRRPKILLLLLLLLQARIRMNRTHEAYCIRVYVLRLCESRNEYAHIATRWEIRPRYYGSSSGATGRDILRIHPRDLWLVYGNEWRCEVRHRICRPLYCEISCVNGFSALL</sequence>
<proteinExistence type="predicted"/>
<evidence type="ECO:0000313" key="2">
    <source>
        <dbReference type="Proteomes" id="UP001627154"/>
    </source>
</evidence>
<dbReference type="Proteomes" id="UP001627154">
    <property type="component" value="Unassembled WGS sequence"/>
</dbReference>
<reference evidence="1 2" key="1">
    <citation type="journal article" date="2024" name="bioRxiv">
        <title>A reference genome for Trichogramma kaykai: A tiny desert-dwelling parasitoid wasp with competing sex-ratio distorters.</title>
        <authorList>
            <person name="Culotta J."/>
            <person name="Lindsey A.R."/>
        </authorList>
    </citation>
    <scope>NUCLEOTIDE SEQUENCE [LARGE SCALE GENOMIC DNA]</scope>
    <source>
        <strain evidence="1 2">KSX58</strain>
    </source>
</reference>
<gene>
    <name evidence="1" type="ORF">TKK_004019</name>
</gene>
<dbReference type="AlphaFoldDB" id="A0ABD2XCI9"/>
<accession>A0ABD2XCI9</accession>
<name>A0ABD2XCI9_9HYME</name>
<dbReference type="EMBL" id="JBJJXI010000032">
    <property type="protein sequence ID" value="KAL3402850.1"/>
    <property type="molecule type" value="Genomic_DNA"/>
</dbReference>
<keyword evidence="2" id="KW-1185">Reference proteome</keyword>
<comment type="caution">
    <text evidence="1">The sequence shown here is derived from an EMBL/GenBank/DDBJ whole genome shotgun (WGS) entry which is preliminary data.</text>
</comment>